<feature type="compositionally biased region" description="Low complexity" evidence="1">
    <location>
        <begin position="96"/>
        <end position="114"/>
    </location>
</feature>
<gene>
    <name evidence="3" type="ORF">D0861_00917</name>
</gene>
<feature type="region of interest" description="Disordered" evidence="1">
    <location>
        <begin position="51"/>
        <end position="71"/>
    </location>
</feature>
<feature type="region of interest" description="Disordered" evidence="1">
    <location>
        <begin position="95"/>
        <end position="114"/>
    </location>
</feature>
<proteinExistence type="predicted"/>
<dbReference type="AlphaFoldDB" id="A0A3M7G323"/>
<dbReference type="EMBL" id="QWIR01000008">
    <property type="protein sequence ID" value="RMY95166.1"/>
    <property type="molecule type" value="Genomic_DNA"/>
</dbReference>
<organism evidence="3 4">
    <name type="scientific">Hortaea werneckii</name>
    <name type="common">Black yeast</name>
    <name type="synonym">Cladosporium werneckii</name>
    <dbReference type="NCBI Taxonomy" id="91943"/>
    <lineage>
        <taxon>Eukaryota</taxon>
        <taxon>Fungi</taxon>
        <taxon>Dikarya</taxon>
        <taxon>Ascomycota</taxon>
        <taxon>Pezizomycotina</taxon>
        <taxon>Dothideomycetes</taxon>
        <taxon>Dothideomycetidae</taxon>
        <taxon>Mycosphaerellales</taxon>
        <taxon>Teratosphaeriaceae</taxon>
        <taxon>Hortaea</taxon>
    </lineage>
</organism>
<name>A0A3M7G323_HORWE</name>
<evidence type="ECO:0000256" key="1">
    <source>
        <dbReference type="SAM" id="MobiDB-lite"/>
    </source>
</evidence>
<evidence type="ECO:0000313" key="4">
    <source>
        <dbReference type="Proteomes" id="UP000268823"/>
    </source>
</evidence>
<protein>
    <submittedName>
        <fullName evidence="3">Uncharacterized protein</fullName>
    </submittedName>
</protein>
<evidence type="ECO:0000313" key="3">
    <source>
        <dbReference type="EMBL" id="RMY95166.1"/>
    </source>
</evidence>
<feature type="chain" id="PRO_5018216001" evidence="2">
    <location>
        <begin position="21"/>
        <end position="155"/>
    </location>
</feature>
<feature type="signal peptide" evidence="2">
    <location>
        <begin position="1"/>
        <end position="20"/>
    </location>
</feature>
<dbReference type="Proteomes" id="UP000268823">
    <property type="component" value="Unassembled WGS sequence"/>
</dbReference>
<keyword evidence="2" id="KW-0732">Signal</keyword>
<comment type="caution">
    <text evidence="3">The sequence shown here is derived from an EMBL/GenBank/DDBJ whole genome shotgun (WGS) entry which is preliminary data.</text>
</comment>
<feature type="compositionally biased region" description="Low complexity" evidence="1">
    <location>
        <begin position="51"/>
        <end position="66"/>
    </location>
</feature>
<dbReference type="OrthoDB" id="3931975at2759"/>
<sequence>MRTFTVTSAFLCLLTAVATASPLPSSVIAALLPRQSTQACVDDYPLTAGAAASGSNENSTTSSTSECGKEMQSLAGIRARNSKAERKLFTGLLGCTSSGSAASEGDTSTSSSSTDIIDVCGDSCSCSEKRAEDEEEVAVRYMKRIYGEDWLERMR</sequence>
<accession>A0A3M7G323</accession>
<reference evidence="3 4" key="1">
    <citation type="journal article" date="2018" name="BMC Genomics">
        <title>Genomic evidence for intraspecific hybridization in a clonal and extremely halotolerant yeast.</title>
        <authorList>
            <person name="Gostincar C."/>
            <person name="Stajich J.E."/>
            <person name="Zupancic J."/>
            <person name="Zalar P."/>
            <person name="Gunde-Cimerman N."/>
        </authorList>
    </citation>
    <scope>NUCLEOTIDE SEQUENCE [LARGE SCALE GENOMIC DNA]</scope>
    <source>
        <strain evidence="3 4">EXF-2788</strain>
    </source>
</reference>
<evidence type="ECO:0000256" key="2">
    <source>
        <dbReference type="SAM" id="SignalP"/>
    </source>
</evidence>